<dbReference type="AlphaFoldDB" id="A0AAX4KU76"/>
<dbReference type="KEGG" id="ker:91106844"/>
<protein>
    <submittedName>
        <fullName evidence="2">Uncharacterized protein</fullName>
    </submittedName>
</protein>
<sequence>MGNWDGDDHDGDPLVDEYSNSTFHASSTSGDSMEFDFVGNGIWLFGASRPNHGFYSVQIDRSRYEGSDTRDGYGWLDLDFIVYQTYISTDGPDLMITTGTPRVQLHL</sequence>
<dbReference type="GeneID" id="91106844"/>
<evidence type="ECO:0000256" key="1">
    <source>
        <dbReference type="SAM" id="MobiDB-lite"/>
    </source>
</evidence>
<dbReference type="RefSeq" id="XP_066087880.1">
    <property type="nucleotide sequence ID" value="XM_066231783.1"/>
</dbReference>
<accession>A0AAX4KU76</accession>
<dbReference type="EMBL" id="CP144091">
    <property type="protein sequence ID" value="WWD09913.1"/>
    <property type="molecule type" value="Genomic_DNA"/>
</dbReference>
<proteinExistence type="predicted"/>
<reference evidence="2 3" key="1">
    <citation type="submission" date="2024-01" db="EMBL/GenBank/DDBJ databases">
        <title>Comparative genomics of Cryptococcus and Kwoniella reveals pathogenesis evolution and contrasting modes of karyotype evolution via chromosome fusion or intercentromeric recombination.</title>
        <authorList>
            <person name="Coelho M.A."/>
            <person name="David-Palma M."/>
            <person name="Shea T."/>
            <person name="Bowers K."/>
            <person name="McGinley-Smith S."/>
            <person name="Mohammad A.W."/>
            <person name="Gnirke A."/>
            <person name="Yurkov A.M."/>
            <person name="Nowrousian M."/>
            <person name="Sun S."/>
            <person name="Cuomo C.A."/>
            <person name="Heitman J."/>
        </authorList>
    </citation>
    <scope>NUCLEOTIDE SEQUENCE [LARGE SCALE GENOMIC DNA]</scope>
    <source>
        <strain evidence="2 3">PYCC6329</strain>
    </source>
</reference>
<keyword evidence="3" id="KW-1185">Reference proteome</keyword>
<gene>
    <name evidence="2" type="ORF">V865_008043</name>
</gene>
<dbReference type="Proteomes" id="UP001358614">
    <property type="component" value="Chromosome 3"/>
</dbReference>
<name>A0AAX4KU76_9TREE</name>
<feature type="compositionally biased region" description="Acidic residues" evidence="1">
    <location>
        <begin position="1"/>
        <end position="15"/>
    </location>
</feature>
<evidence type="ECO:0000313" key="2">
    <source>
        <dbReference type="EMBL" id="WWD09913.1"/>
    </source>
</evidence>
<evidence type="ECO:0000313" key="3">
    <source>
        <dbReference type="Proteomes" id="UP001358614"/>
    </source>
</evidence>
<dbReference type="Gene3D" id="2.60.120.260">
    <property type="entry name" value="Galactose-binding domain-like"/>
    <property type="match status" value="1"/>
</dbReference>
<organism evidence="2 3">
    <name type="scientific">Kwoniella europaea PYCC6329</name>
    <dbReference type="NCBI Taxonomy" id="1423913"/>
    <lineage>
        <taxon>Eukaryota</taxon>
        <taxon>Fungi</taxon>
        <taxon>Dikarya</taxon>
        <taxon>Basidiomycota</taxon>
        <taxon>Agaricomycotina</taxon>
        <taxon>Tremellomycetes</taxon>
        <taxon>Tremellales</taxon>
        <taxon>Cryptococcaceae</taxon>
        <taxon>Kwoniella</taxon>
    </lineage>
</organism>
<feature type="region of interest" description="Disordered" evidence="1">
    <location>
        <begin position="1"/>
        <end position="20"/>
    </location>
</feature>